<evidence type="ECO:0000256" key="1">
    <source>
        <dbReference type="SAM" id="Phobius"/>
    </source>
</evidence>
<keyword evidence="3" id="KW-1185">Reference proteome</keyword>
<keyword evidence="1" id="KW-1133">Transmembrane helix</keyword>
<comment type="caution">
    <text evidence="2">The sequence shown here is derived from an EMBL/GenBank/DDBJ whole genome shotgun (WGS) entry which is preliminary data.</text>
</comment>
<keyword evidence="1" id="KW-0472">Membrane</keyword>
<evidence type="ECO:0000313" key="2">
    <source>
        <dbReference type="EMBL" id="MDX8053064.1"/>
    </source>
</evidence>
<feature type="transmembrane region" description="Helical" evidence="1">
    <location>
        <begin position="149"/>
        <end position="172"/>
    </location>
</feature>
<feature type="transmembrane region" description="Helical" evidence="1">
    <location>
        <begin position="20"/>
        <end position="38"/>
    </location>
</feature>
<organism evidence="2 3">
    <name type="scientific">Lentzea kristufekii</name>
    <dbReference type="NCBI Taxonomy" id="3095430"/>
    <lineage>
        <taxon>Bacteria</taxon>
        <taxon>Bacillati</taxon>
        <taxon>Actinomycetota</taxon>
        <taxon>Actinomycetes</taxon>
        <taxon>Pseudonocardiales</taxon>
        <taxon>Pseudonocardiaceae</taxon>
        <taxon>Lentzea</taxon>
    </lineage>
</organism>
<feature type="transmembrane region" description="Helical" evidence="1">
    <location>
        <begin position="115"/>
        <end position="143"/>
    </location>
</feature>
<dbReference type="EMBL" id="JAXAVV010000014">
    <property type="protein sequence ID" value="MDX8053064.1"/>
    <property type="molecule type" value="Genomic_DNA"/>
</dbReference>
<protein>
    <submittedName>
        <fullName evidence="2">Uncharacterized protein</fullName>
    </submittedName>
</protein>
<reference evidence="2 3" key="1">
    <citation type="submission" date="2023-11" db="EMBL/GenBank/DDBJ databases">
        <title>Lentzea sokolovensis, sp. nov., Lentzea kristufkii, sp. nov., and Lentzea miocenensis, sp. nov., rare actinobacteria from Sokolov Coal Basin, Miocene lacustrine sediment, Czech Republic.</title>
        <authorList>
            <person name="Lara A."/>
            <person name="Kotroba L."/>
            <person name="Nouioui I."/>
            <person name="Neumann-Schaal M."/>
            <person name="Mast Y."/>
            <person name="Chronakova A."/>
        </authorList>
    </citation>
    <scope>NUCLEOTIDE SEQUENCE [LARGE SCALE GENOMIC DNA]</scope>
    <source>
        <strain evidence="2 3">BCCO 10_0798</strain>
    </source>
</reference>
<feature type="transmembrane region" description="Helical" evidence="1">
    <location>
        <begin position="84"/>
        <end position="103"/>
    </location>
</feature>
<sequence length="173" mass="17898">MSAEVLTPGAATRPAIRLRVPLVLVFALGSAALMAWVLRGKALFLPTDSIPTATQLGLSGHSHSSTSRQVAPITGDAIANYPGLAVLGMHLMLVAVALVAYAVRRFRWQTDGVAARLGFSFLVAVATAPATLLVATLALGPAISFANTLAAAVVVLQYTFVFAIVGVLFFGVP</sequence>
<keyword evidence="1" id="KW-0812">Transmembrane</keyword>
<accession>A0ABU4TXN0</accession>
<proteinExistence type="predicted"/>
<name>A0ABU4TXN0_9PSEU</name>
<reference evidence="2 3" key="2">
    <citation type="submission" date="2023-11" db="EMBL/GenBank/DDBJ databases">
        <authorList>
            <person name="Lara A.C."/>
            <person name="Chronakova A."/>
        </authorList>
    </citation>
    <scope>NUCLEOTIDE SEQUENCE [LARGE SCALE GENOMIC DNA]</scope>
    <source>
        <strain evidence="2 3">BCCO 10_0798</strain>
    </source>
</reference>
<dbReference type="Proteomes" id="UP001271792">
    <property type="component" value="Unassembled WGS sequence"/>
</dbReference>
<gene>
    <name evidence="2" type="ORF">SK571_27115</name>
</gene>
<dbReference type="RefSeq" id="WP_319986907.1">
    <property type="nucleotide sequence ID" value="NZ_JAXAVV010000014.1"/>
</dbReference>
<evidence type="ECO:0000313" key="3">
    <source>
        <dbReference type="Proteomes" id="UP001271792"/>
    </source>
</evidence>